<dbReference type="GO" id="GO:0000149">
    <property type="term" value="F:SNARE binding"/>
    <property type="evidence" value="ECO:0007669"/>
    <property type="project" value="TreeGrafter"/>
</dbReference>
<evidence type="ECO:0008006" key="19">
    <source>
        <dbReference type="Google" id="ProtNLM"/>
    </source>
</evidence>
<evidence type="ECO:0000256" key="1">
    <source>
        <dbReference type="ARBA" id="ARBA00004394"/>
    </source>
</evidence>
<organism evidence="18">
    <name type="scientific">Vanderwaltozyma polyspora (strain ATCC 22028 / DSM 70294 / BCRC 21397 / CBS 2163 / NBRC 10782 / NRRL Y-8283 / UCD 57-17)</name>
    <name type="common">Kluyveromyces polysporus</name>
    <dbReference type="NCBI Taxonomy" id="436907"/>
    <lineage>
        <taxon>Eukaryota</taxon>
        <taxon>Fungi</taxon>
        <taxon>Dikarya</taxon>
        <taxon>Ascomycota</taxon>
        <taxon>Saccharomycotina</taxon>
        <taxon>Saccharomycetes</taxon>
        <taxon>Saccharomycetales</taxon>
        <taxon>Saccharomycetaceae</taxon>
        <taxon>Vanderwaltozyma</taxon>
    </lineage>
</organism>
<keyword evidence="5" id="KW-0813">Transport</keyword>
<dbReference type="FunFam" id="3.40.20.10:FF:000049">
    <property type="entry name" value="Vesicle coat component"/>
    <property type="match status" value="1"/>
</dbReference>
<dbReference type="OrthoDB" id="49016at2759"/>
<dbReference type="Gene3D" id="2.30.30.380">
    <property type="entry name" value="Zn-finger domain of Sec23/24"/>
    <property type="match status" value="1"/>
</dbReference>
<evidence type="ECO:0000256" key="11">
    <source>
        <dbReference type="ARBA" id="ARBA00023136"/>
    </source>
</evidence>
<evidence type="ECO:0000256" key="7">
    <source>
        <dbReference type="ARBA" id="ARBA00022824"/>
    </source>
</evidence>
<dbReference type="InterPro" id="IPR006896">
    <property type="entry name" value="Sec23/24_trunk_dom"/>
</dbReference>
<comment type="similarity">
    <text evidence="4">Belongs to the SEC23/SEC24 family. SEC24 subfamily.</text>
</comment>
<dbReference type="InterPro" id="IPR036465">
    <property type="entry name" value="vWFA_dom_sf"/>
</dbReference>
<proteinExistence type="inferred from homology"/>
<dbReference type="AlphaFoldDB" id="A7THF6"/>
<keyword evidence="11" id="KW-0472">Membrane</keyword>
<dbReference type="Proteomes" id="UP000000267">
    <property type="component" value="Unassembled WGS sequence"/>
</dbReference>
<keyword evidence="18" id="KW-1185">Reference proteome</keyword>
<dbReference type="EMBL" id="DS480391">
    <property type="protein sequence ID" value="EDO18280.1"/>
    <property type="molecule type" value="Genomic_DNA"/>
</dbReference>
<dbReference type="SUPFAM" id="SSF81811">
    <property type="entry name" value="Helical domain of Sec23/24"/>
    <property type="match status" value="1"/>
</dbReference>
<dbReference type="InterPro" id="IPR007123">
    <property type="entry name" value="Gelsolin-like_dom"/>
</dbReference>
<evidence type="ECO:0000313" key="18">
    <source>
        <dbReference type="Proteomes" id="UP000000267"/>
    </source>
</evidence>
<evidence type="ECO:0000259" key="13">
    <source>
        <dbReference type="Pfam" id="PF04810"/>
    </source>
</evidence>
<dbReference type="Pfam" id="PF00626">
    <property type="entry name" value="Gelsolin"/>
    <property type="match status" value="1"/>
</dbReference>
<reference evidence="17 18" key="1">
    <citation type="journal article" date="2007" name="Proc. Natl. Acad. Sci. U.S.A.">
        <title>Independent sorting-out of thousands of duplicated gene pairs in two yeast species descended from a whole-genome duplication.</title>
        <authorList>
            <person name="Scannell D.R."/>
            <person name="Frank A.C."/>
            <person name="Conant G.C."/>
            <person name="Byrne K.P."/>
            <person name="Woolfit M."/>
            <person name="Wolfe K.H."/>
        </authorList>
    </citation>
    <scope>NUCLEOTIDE SEQUENCE [LARGE SCALE GENOMIC DNA]</scope>
    <source>
        <strain evidence="18">ATCC 22028 / DSM 70294 / BCRC 21397 / CBS 2163 / NBRC 10782 / NRRL Y-8283 / UCD 57-17</strain>
    </source>
</reference>
<dbReference type="GeneID" id="5546557"/>
<evidence type="ECO:0000259" key="12">
    <source>
        <dbReference type="Pfam" id="PF00626"/>
    </source>
</evidence>
<evidence type="ECO:0000256" key="9">
    <source>
        <dbReference type="ARBA" id="ARBA00022927"/>
    </source>
</evidence>
<dbReference type="InterPro" id="IPR012990">
    <property type="entry name" value="Beta-sandwich_Sec23_24"/>
</dbReference>
<dbReference type="SUPFAM" id="SSF53300">
    <property type="entry name" value="vWA-like"/>
    <property type="match status" value="1"/>
</dbReference>
<dbReference type="GO" id="GO:0006886">
    <property type="term" value="P:intracellular protein transport"/>
    <property type="evidence" value="ECO:0007669"/>
    <property type="project" value="InterPro"/>
</dbReference>
<dbReference type="PhylomeDB" id="A7THF6"/>
<keyword evidence="8" id="KW-0931">ER-Golgi transport</keyword>
<dbReference type="KEGG" id="vpo:Kpol_1039p29"/>
<dbReference type="InParanoid" id="A7THF6"/>
<dbReference type="GO" id="GO:0008270">
    <property type="term" value="F:zinc ion binding"/>
    <property type="evidence" value="ECO:0007669"/>
    <property type="project" value="InterPro"/>
</dbReference>
<evidence type="ECO:0000256" key="8">
    <source>
        <dbReference type="ARBA" id="ARBA00022892"/>
    </source>
</evidence>
<dbReference type="Gene3D" id="3.40.20.10">
    <property type="entry name" value="Severin"/>
    <property type="match status" value="1"/>
</dbReference>
<feature type="domain" description="Zinc finger Sec23/Sec24-type" evidence="13">
    <location>
        <begin position="207"/>
        <end position="242"/>
    </location>
</feature>
<feature type="domain" description="Sec23/Sec24 helical" evidence="15">
    <location>
        <begin position="617"/>
        <end position="719"/>
    </location>
</feature>
<keyword evidence="6" id="KW-0963">Cytoplasm</keyword>
<dbReference type="Gene3D" id="2.60.40.1670">
    <property type="entry name" value="beta-sandwich domain of Sec23/24"/>
    <property type="match status" value="1"/>
</dbReference>
<dbReference type="SUPFAM" id="SSF82754">
    <property type="entry name" value="C-terminal, gelsolin-like domain of Sec23/24"/>
    <property type="match status" value="1"/>
</dbReference>
<dbReference type="InterPro" id="IPR036174">
    <property type="entry name" value="Znf_Sec23_Sec24_sf"/>
</dbReference>
<dbReference type="SUPFAM" id="SSF82919">
    <property type="entry name" value="Zn-finger domain of Sec23/24"/>
    <property type="match status" value="1"/>
</dbReference>
<dbReference type="PANTHER" id="PTHR13803:SF39">
    <property type="entry name" value="SECRETORY 24AB, ISOFORM A"/>
    <property type="match status" value="1"/>
</dbReference>
<dbReference type="Pfam" id="PF04815">
    <property type="entry name" value="Sec23_helical"/>
    <property type="match status" value="1"/>
</dbReference>
<dbReference type="Pfam" id="PF04810">
    <property type="entry name" value="zf-Sec23_Sec24"/>
    <property type="match status" value="1"/>
</dbReference>
<dbReference type="PANTHER" id="PTHR13803">
    <property type="entry name" value="SEC24-RELATED PROTEIN"/>
    <property type="match status" value="1"/>
</dbReference>
<evidence type="ECO:0000256" key="2">
    <source>
        <dbReference type="ARBA" id="ARBA00004496"/>
    </source>
</evidence>
<keyword evidence="9" id="KW-0653">Protein transport</keyword>
<protein>
    <recommendedName>
        <fullName evidence="19">Protein transport protein SEC24</fullName>
    </recommendedName>
</protein>
<dbReference type="eggNOG" id="KOG1985">
    <property type="taxonomic scope" value="Eukaryota"/>
</dbReference>
<dbReference type="Gene3D" id="1.20.120.730">
    <property type="entry name" value="Sec23/Sec24 helical domain"/>
    <property type="match status" value="1"/>
</dbReference>
<accession>A7THF6</accession>
<dbReference type="GO" id="GO:0070971">
    <property type="term" value="C:endoplasmic reticulum exit site"/>
    <property type="evidence" value="ECO:0007669"/>
    <property type="project" value="TreeGrafter"/>
</dbReference>
<evidence type="ECO:0000313" key="17">
    <source>
        <dbReference type="EMBL" id="EDO18280.1"/>
    </source>
</evidence>
<keyword evidence="10" id="KW-0333">Golgi apparatus</keyword>
<dbReference type="InterPro" id="IPR029006">
    <property type="entry name" value="ADF-H/Gelsolin-like_dom_sf"/>
</dbReference>
<dbReference type="InterPro" id="IPR036180">
    <property type="entry name" value="Gelsolin-like_dom_sf"/>
</dbReference>
<dbReference type="RefSeq" id="XP_001646138.1">
    <property type="nucleotide sequence ID" value="XM_001646088.1"/>
</dbReference>
<dbReference type="STRING" id="436907.A7THF6"/>
<dbReference type="InterPro" id="IPR036175">
    <property type="entry name" value="Sec23/24_helical_dom_sf"/>
</dbReference>
<comment type="subcellular location">
    <subcellularLocation>
        <location evidence="2">Cytoplasm</location>
    </subcellularLocation>
    <subcellularLocation>
        <location evidence="3">Endoplasmic reticulum membrane</location>
    </subcellularLocation>
    <subcellularLocation>
        <location evidence="1">Golgi apparatus membrane</location>
    </subcellularLocation>
</comment>
<dbReference type="InterPro" id="IPR006895">
    <property type="entry name" value="Znf_Sec23_Sec24"/>
</dbReference>
<evidence type="ECO:0000256" key="5">
    <source>
        <dbReference type="ARBA" id="ARBA00022448"/>
    </source>
</evidence>
<feature type="domain" description="Sec23/Sec24 beta-sandwich" evidence="16">
    <location>
        <begin position="524"/>
        <end position="606"/>
    </location>
</feature>
<evidence type="ECO:0000256" key="6">
    <source>
        <dbReference type="ARBA" id="ARBA00022490"/>
    </source>
</evidence>
<sequence length="890" mass="100689">MSHHKRRVYPSQQFIVSNGNPSYEDDQSNLPFMPIPTSPRLSTDPGGLYSPVTLHTPKPMIPMTVNQQLDYMTSDLRNLQIRQDGASQSNVYGSPRNYSYSLDYGTVPKGKPMNHLYPIDLMAELPPPIHDLTLPPPPLLIPQQLSLVPSEYSNSSPDYIRCTLNAVPKNHTLLKKSKLPFALVVRPYQNLNDDEDSVPLSDDGLVLRCRRCRAYINPYVTFIDQSRRWKCNFCRLANDCPYQIDRGLNNSISSRYERPELSNAIIDYLAPKEYSLRQPPPSVYLFILDVSSKAMKNGFLVTVVATIIESLDSIPNRDHRTQVGVLCVDKQIHYFSVPLDIDSDKISMMDIGDLDEPFIPQASKIVVHLASCINNLKNVLKTIPDLFMHNNSTYFALGPALRSASKLIEHIGGKIILFSSTLPNIGIGRLRNRLDGNVTKDVTELLSCQDSFYKSFTVDCSKFQITIDSFIASNHYMDIASISNLARYTGGQTHFYPGFSASKLADVSKVTKEISKHLSMDLNLETVVRVRSSVGIISNTFYGHFFNRSSDLCAFSTMPRDQSYLFELSLEETLVTEYCYFQVAILFSENTGERKIRVMTLALPTTDALEDLYASADQLSMVTYFTQKCVEKALTKSLDDSREFAVRSLQEMLLVYKRDIAKNNNITTNSLKFCANLRMFPLLINSLLKHIAFRSGIVPIDHRAIALNQLESAPIPHLIKLLYPTIYSLHDIPDGVGYPNDEGYVVLPSILNASTTLIERYGLYLIDNDNELFLWIGGDAVVELIQDLFGISDIYSIPLGKQELPILENSDFNVRIRNIIEKLRECNDMITYKSLYIVRGPSLNEPVTSTTSREIATLRLWASSALVEDRILNNEGYREFLQNLRIRISR</sequence>
<dbReference type="GO" id="GO:0090110">
    <property type="term" value="P:COPII-coated vesicle cargo loading"/>
    <property type="evidence" value="ECO:0007669"/>
    <property type="project" value="EnsemblFungi"/>
</dbReference>
<dbReference type="GO" id="GO:0030127">
    <property type="term" value="C:COPII vesicle coat"/>
    <property type="evidence" value="ECO:0007669"/>
    <property type="project" value="EnsemblFungi"/>
</dbReference>
<evidence type="ECO:0000256" key="4">
    <source>
        <dbReference type="ARBA" id="ARBA00008334"/>
    </source>
</evidence>
<dbReference type="GO" id="GO:0000139">
    <property type="term" value="C:Golgi membrane"/>
    <property type="evidence" value="ECO:0007669"/>
    <property type="project" value="UniProtKB-SubCell"/>
</dbReference>
<gene>
    <name evidence="17" type="ORF">Kpol_1039p29</name>
</gene>
<dbReference type="Pfam" id="PF04811">
    <property type="entry name" value="Sec23_trunk"/>
    <property type="match status" value="1"/>
</dbReference>
<evidence type="ECO:0000259" key="15">
    <source>
        <dbReference type="Pfam" id="PF04815"/>
    </source>
</evidence>
<dbReference type="Pfam" id="PF08033">
    <property type="entry name" value="Sec23_BS"/>
    <property type="match status" value="1"/>
</dbReference>
<name>A7THF6_VANPO</name>
<feature type="domain" description="Gelsolin-like" evidence="12">
    <location>
        <begin position="746"/>
        <end position="820"/>
    </location>
</feature>
<keyword evidence="7" id="KW-0256">Endoplasmic reticulum</keyword>
<evidence type="ECO:0000256" key="10">
    <source>
        <dbReference type="ARBA" id="ARBA00023034"/>
    </source>
</evidence>
<dbReference type="Gene3D" id="3.40.50.410">
    <property type="entry name" value="von Willebrand factor, type A domain"/>
    <property type="match status" value="1"/>
</dbReference>
<dbReference type="InterPro" id="IPR050550">
    <property type="entry name" value="SEC23_SEC24_subfamily"/>
</dbReference>
<evidence type="ECO:0000256" key="3">
    <source>
        <dbReference type="ARBA" id="ARBA00004586"/>
    </source>
</evidence>
<dbReference type="OMA" id="CPANDYY"/>
<feature type="domain" description="Sec23/Sec24 trunk" evidence="14">
    <location>
        <begin position="279"/>
        <end position="517"/>
    </location>
</feature>
<dbReference type="SUPFAM" id="SSF81995">
    <property type="entry name" value="beta-sandwich domain of Sec23/24"/>
    <property type="match status" value="1"/>
</dbReference>
<dbReference type="InterPro" id="IPR006900">
    <property type="entry name" value="Sec23/24_helical_dom"/>
</dbReference>
<dbReference type="HOGENOM" id="CLU_004589_2_1_1"/>
<evidence type="ECO:0000259" key="14">
    <source>
        <dbReference type="Pfam" id="PF04811"/>
    </source>
</evidence>
<dbReference type="GO" id="GO:0005789">
    <property type="term" value="C:endoplasmic reticulum membrane"/>
    <property type="evidence" value="ECO:0007669"/>
    <property type="project" value="UniProtKB-SubCell"/>
</dbReference>
<evidence type="ECO:0000259" key="16">
    <source>
        <dbReference type="Pfam" id="PF08033"/>
    </source>
</evidence>